<reference evidence="1" key="2">
    <citation type="journal article" date="2024" name="Plant">
        <title>Genomic evolution and insights into agronomic trait innovations of Sesamum species.</title>
        <authorList>
            <person name="Miao H."/>
            <person name="Wang L."/>
            <person name="Qu L."/>
            <person name="Liu H."/>
            <person name="Sun Y."/>
            <person name="Le M."/>
            <person name="Wang Q."/>
            <person name="Wei S."/>
            <person name="Zheng Y."/>
            <person name="Lin W."/>
            <person name="Duan Y."/>
            <person name="Cao H."/>
            <person name="Xiong S."/>
            <person name="Wang X."/>
            <person name="Wei L."/>
            <person name="Li C."/>
            <person name="Ma Q."/>
            <person name="Ju M."/>
            <person name="Zhao R."/>
            <person name="Li G."/>
            <person name="Mu C."/>
            <person name="Tian Q."/>
            <person name="Mei H."/>
            <person name="Zhang T."/>
            <person name="Gao T."/>
            <person name="Zhang H."/>
        </authorList>
    </citation>
    <scope>NUCLEOTIDE SEQUENCE</scope>
    <source>
        <strain evidence="1">G02</strain>
    </source>
</reference>
<dbReference type="AlphaFoldDB" id="A0AAW2S0A9"/>
<organism evidence="1">
    <name type="scientific">Sesamum radiatum</name>
    <name type="common">Black benniseed</name>
    <dbReference type="NCBI Taxonomy" id="300843"/>
    <lineage>
        <taxon>Eukaryota</taxon>
        <taxon>Viridiplantae</taxon>
        <taxon>Streptophyta</taxon>
        <taxon>Embryophyta</taxon>
        <taxon>Tracheophyta</taxon>
        <taxon>Spermatophyta</taxon>
        <taxon>Magnoliopsida</taxon>
        <taxon>eudicotyledons</taxon>
        <taxon>Gunneridae</taxon>
        <taxon>Pentapetalae</taxon>
        <taxon>asterids</taxon>
        <taxon>lamiids</taxon>
        <taxon>Lamiales</taxon>
        <taxon>Pedaliaceae</taxon>
        <taxon>Sesamum</taxon>
    </lineage>
</organism>
<proteinExistence type="predicted"/>
<sequence>RGATVHWKFIRHHSFGEGDALSFILGGSSNMILDVLKDFLKVFKESKALWRNLLRSRWESPLPPDRGYRDRDIPTRLLFWGVYIGRVAIRVGASATTCSRIAAKTICWMTPNSAGDSSSVEVSEEVLRRGRSATGLTTLEGDGIYAKATWVDPPTVEVGGIPVTTCKA</sequence>
<comment type="caution">
    <text evidence="1">The sequence shown here is derived from an EMBL/GenBank/DDBJ whole genome shotgun (WGS) entry which is preliminary data.</text>
</comment>
<evidence type="ECO:0000313" key="1">
    <source>
        <dbReference type="EMBL" id="KAL0385877.1"/>
    </source>
</evidence>
<accession>A0AAW2S0A9</accession>
<dbReference type="EMBL" id="JACGWJ010000012">
    <property type="protein sequence ID" value="KAL0385877.1"/>
    <property type="molecule type" value="Genomic_DNA"/>
</dbReference>
<feature type="non-terminal residue" evidence="1">
    <location>
        <position position="1"/>
    </location>
</feature>
<reference evidence="1" key="1">
    <citation type="submission" date="2020-06" db="EMBL/GenBank/DDBJ databases">
        <authorList>
            <person name="Li T."/>
            <person name="Hu X."/>
            <person name="Zhang T."/>
            <person name="Song X."/>
            <person name="Zhang H."/>
            <person name="Dai N."/>
            <person name="Sheng W."/>
            <person name="Hou X."/>
            <person name="Wei L."/>
        </authorList>
    </citation>
    <scope>NUCLEOTIDE SEQUENCE</scope>
    <source>
        <strain evidence="1">G02</strain>
        <tissue evidence="1">Leaf</tissue>
    </source>
</reference>
<gene>
    <name evidence="1" type="ORF">Sradi_2982000</name>
</gene>
<name>A0AAW2S0A9_SESRA</name>
<protein>
    <submittedName>
        <fullName evidence="1">Uncharacterized protein</fullName>
    </submittedName>
</protein>